<feature type="transmembrane region" description="Helical" evidence="6">
    <location>
        <begin position="145"/>
        <end position="169"/>
    </location>
</feature>
<proteinExistence type="predicted"/>
<dbReference type="PANTHER" id="PTHR32322:SF18">
    <property type="entry name" value="S-ADENOSYLMETHIONINE_S-ADENOSYLHOMOCYSTEINE TRANSPORTER"/>
    <property type="match status" value="1"/>
</dbReference>
<keyword evidence="5 6" id="KW-0472">Membrane</keyword>
<reference evidence="8 9" key="1">
    <citation type="journal article" date="2014" name="Nat. Commun.">
        <title>Physiological and genomic features of highly alkaliphilic hydrogen-utilizing Betaproteobacteria from a continental serpentinizing site.</title>
        <authorList>
            <person name="Suzuki S."/>
            <person name="Kuenen J.G."/>
            <person name="Schipper K."/>
            <person name="van der Velde S."/>
            <person name="Ishii S."/>
            <person name="Wu A."/>
            <person name="Sorokin D.Y."/>
            <person name="Tenney A."/>
            <person name="Meng X.Y."/>
            <person name="Morrill P.L."/>
            <person name="Kamagata Y."/>
            <person name="Muyzer G."/>
            <person name="Nealson K.H."/>
        </authorList>
    </citation>
    <scope>NUCLEOTIDE SEQUENCE [LARGE SCALE GENOMIC DNA]</scope>
    <source>
        <strain evidence="8 9">A1</strain>
    </source>
</reference>
<dbReference type="InterPro" id="IPR037185">
    <property type="entry name" value="EmrE-like"/>
</dbReference>
<keyword evidence="4 6" id="KW-1133">Transmembrane helix</keyword>
<feature type="transmembrane region" description="Helical" evidence="6">
    <location>
        <begin position="66"/>
        <end position="90"/>
    </location>
</feature>
<feature type="domain" description="EamA" evidence="7">
    <location>
        <begin position="150"/>
        <end position="285"/>
    </location>
</feature>
<name>A0A060NIJ3_9BURK</name>
<dbReference type="InterPro" id="IPR000620">
    <property type="entry name" value="EamA_dom"/>
</dbReference>
<dbReference type="Proteomes" id="UP000067461">
    <property type="component" value="Chromosome"/>
</dbReference>
<feature type="transmembrane region" description="Helical" evidence="6">
    <location>
        <begin position="35"/>
        <end position="54"/>
    </location>
</feature>
<evidence type="ECO:0000313" key="8">
    <source>
        <dbReference type="EMBL" id="BAO80745.1"/>
    </source>
</evidence>
<protein>
    <submittedName>
        <fullName evidence="8">Permease of the drug/metabolite transporter DMT superfamily</fullName>
    </submittedName>
</protein>
<feature type="transmembrane region" description="Helical" evidence="6">
    <location>
        <begin position="268"/>
        <end position="287"/>
    </location>
</feature>
<evidence type="ECO:0000259" key="7">
    <source>
        <dbReference type="Pfam" id="PF00892"/>
    </source>
</evidence>
<gene>
    <name evidence="8" type="ORF">SRAA_0891</name>
</gene>
<evidence type="ECO:0000256" key="6">
    <source>
        <dbReference type="SAM" id="Phobius"/>
    </source>
</evidence>
<dbReference type="PANTHER" id="PTHR32322">
    <property type="entry name" value="INNER MEMBRANE TRANSPORTER"/>
    <property type="match status" value="1"/>
</dbReference>
<accession>A0A060NIJ3</accession>
<dbReference type="STRING" id="1458425.SRAA_0891"/>
<dbReference type="GO" id="GO:0005886">
    <property type="term" value="C:plasma membrane"/>
    <property type="evidence" value="ECO:0007669"/>
    <property type="project" value="UniProtKB-SubCell"/>
</dbReference>
<evidence type="ECO:0000313" key="9">
    <source>
        <dbReference type="Proteomes" id="UP000067461"/>
    </source>
</evidence>
<dbReference type="SUPFAM" id="SSF103481">
    <property type="entry name" value="Multidrug resistance efflux transporter EmrE"/>
    <property type="match status" value="2"/>
</dbReference>
<evidence type="ECO:0000256" key="3">
    <source>
        <dbReference type="ARBA" id="ARBA00022692"/>
    </source>
</evidence>
<evidence type="ECO:0000256" key="4">
    <source>
        <dbReference type="ARBA" id="ARBA00022989"/>
    </source>
</evidence>
<dbReference type="OrthoDB" id="5298131at2"/>
<feature type="transmembrane region" description="Helical" evidence="6">
    <location>
        <begin position="181"/>
        <end position="200"/>
    </location>
</feature>
<feature type="transmembrane region" description="Helical" evidence="6">
    <location>
        <begin position="244"/>
        <end position="262"/>
    </location>
</feature>
<feature type="transmembrane region" description="Helical" evidence="6">
    <location>
        <begin position="7"/>
        <end position="23"/>
    </location>
</feature>
<dbReference type="Pfam" id="PF00892">
    <property type="entry name" value="EamA"/>
    <property type="match status" value="2"/>
</dbReference>
<keyword evidence="2" id="KW-1003">Cell membrane</keyword>
<feature type="transmembrane region" description="Helical" evidence="6">
    <location>
        <begin position="122"/>
        <end position="139"/>
    </location>
</feature>
<feature type="transmembrane region" description="Helical" evidence="6">
    <location>
        <begin position="96"/>
        <end position="115"/>
    </location>
</feature>
<dbReference type="EMBL" id="AP014568">
    <property type="protein sequence ID" value="BAO80745.1"/>
    <property type="molecule type" value="Genomic_DNA"/>
</dbReference>
<dbReference type="RefSeq" id="WP_045531197.1">
    <property type="nucleotide sequence ID" value="NZ_AP014568.1"/>
</dbReference>
<organism evidence="8 9">
    <name type="scientific">Serpentinimonas raichei</name>
    <dbReference type="NCBI Taxonomy" id="1458425"/>
    <lineage>
        <taxon>Bacteria</taxon>
        <taxon>Pseudomonadati</taxon>
        <taxon>Pseudomonadota</taxon>
        <taxon>Betaproteobacteria</taxon>
        <taxon>Burkholderiales</taxon>
        <taxon>Comamonadaceae</taxon>
        <taxon>Serpentinimonas</taxon>
    </lineage>
</organism>
<dbReference type="KEGG" id="cbaa:SRAA_0891"/>
<evidence type="ECO:0000256" key="1">
    <source>
        <dbReference type="ARBA" id="ARBA00004651"/>
    </source>
</evidence>
<evidence type="ECO:0000256" key="2">
    <source>
        <dbReference type="ARBA" id="ARBA00022475"/>
    </source>
</evidence>
<dbReference type="AlphaFoldDB" id="A0A060NIJ3"/>
<dbReference type="HOGENOM" id="CLU_033863_5_0_4"/>
<keyword evidence="9" id="KW-1185">Reference proteome</keyword>
<keyword evidence="3 6" id="KW-0812">Transmembrane</keyword>
<sequence length="297" mass="32804">MLNRQQLVGLVALTLMWGVNWPMMKLSLQELTPLYFRAFTMTGGTLWLAVFFYLRGVRMLPQGSEWRSVVVLGLPNLLGWHTLSIFGVQALASGRAAILGFTMPVWTVLLGALFFRQHLTRRSVAAALAVLLAVALLLADEWGNLAGSPFGVAVMLGAAMCWAIGTLMMRRAHLTLPVEALTVWMMALTSVCMWLMAALSEPWPQFHFSVPMWISLAYGVVFNYGFAQIIWFSLARHLPPATSAMSVMMVPLIGTASATLIMDEWPRWQDGVAVICVMVAIAAVLLPPGSLRRAWPR</sequence>
<feature type="domain" description="EamA" evidence="7">
    <location>
        <begin position="10"/>
        <end position="138"/>
    </location>
</feature>
<comment type="subcellular location">
    <subcellularLocation>
        <location evidence="1">Cell membrane</location>
        <topology evidence="1">Multi-pass membrane protein</topology>
    </subcellularLocation>
</comment>
<evidence type="ECO:0000256" key="5">
    <source>
        <dbReference type="ARBA" id="ARBA00023136"/>
    </source>
</evidence>
<dbReference type="InterPro" id="IPR050638">
    <property type="entry name" value="AA-Vitamin_Transporters"/>
</dbReference>
<feature type="transmembrane region" description="Helical" evidence="6">
    <location>
        <begin position="212"/>
        <end position="232"/>
    </location>
</feature>